<feature type="transmembrane region" description="Helical" evidence="1">
    <location>
        <begin position="127"/>
        <end position="147"/>
    </location>
</feature>
<feature type="transmembrane region" description="Helical" evidence="1">
    <location>
        <begin position="256"/>
        <end position="278"/>
    </location>
</feature>
<proteinExistence type="predicted"/>
<keyword evidence="1" id="KW-1133">Transmembrane helix</keyword>
<keyword evidence="1" id="KW-0472">Membrane</keyword>
<dbReference type="Proteomes" id="UP001597203">
    <property type="component" value="Unassembled WGS sequence"/>
</dbReference>
<sequence length="592" mass="63170">MDRFPTTARLALLAWLICCAAMIVHYAWPFTDLRFFDTDDALRLEQVRALLGGQSWFDVTQHRVNPPLGGPMHWSRIVDLPIAALILLARPLLGPDGAELFATIAAPLLLLGGLTTATWVAGRRIGGSGPAAVLGVLLLLTAPSILVQFQPFRIDHHGWQIMLGAIATCGLFDPRPRRGGILLGIALAAWLCISSEALPYIALFLSAIGIQHLLFARDTGRLVGATATLGGAALLLSLATRGIMPLRSVQCDALSVPYLFPLLALAISLPIAHAVLGASDWRRRLIVAGWGAGSALLTLALFGGPCLSGDPFQSLGPLAYRVWYMAIMEGRPVWEQDLSRMGVILIPSLFGLAATLVAAFAHRRDCHALLRWLLLALLLAGSTVVACLVMRALSMAHWLAIPGTAWLILALFARIQASSSAIVRVLGSVSLALLTPFGLSILWVGAVTLFETPQEAAAEQKVLACQPGMAMRDLAALPPSMLFAPLDISPTILVRTGHRVVATGHHRNAAGITTIIRGFTAPPAQARTIVASVNGGKGAEYLLTCDDLGEYRGYVKLAPNGLAAQLARGQVPAWLQPLPGKGALHIYRVRRD</sequence>
<dbReference type="RefSeq" id="WP_380912614.1">
    <property type="nucleotide sequence ID" value="NZ_JBHTLS010000130.1"/>
</dbReference>
<evidence type="ECO:0000313" key="2">
    <source>
        <dbReference type="EMBL" id="MFD1106175.1"/>
    </source>
</evidence>
<feature type="transmembrane region" description="Helical" evidence="1">
    <location>
        <begin position="399"/>
        <end position="417"/>
    </location>
</feature>
<dbReference type="EMBL" id="JBHTLS010000130">
    <property type="protein sequence ID" value="MFD1106175.1"/>
    <property type="molecule type" value="Genomic_DNA"/>
</dbReference>
<evidence type="ECO:0000256" key="1">
    <source>
        <dbReference type="SAM" id="Phobius"/>
    </source>
</evidence>
<evidence type="ECO:0008006" key="4">
    <source>
        <dbReference type="Google" id="ProtNLM"/>
    </source>
</evidence>
<name>A0ABW3P354_9SPHN</name>
<reference evidence="3" key="1">
    <citation type="journal article" date="2019" name="Int. J. Syst. Evol. Microbiol.">
        <title>The Global Catalogue of Microorganisms (GCM) 10K type strain sequencing project: providing services to taxonomists for standard genome sequencing and annotation.</title>
        <authorList>
            <consortium name="The Broad Institute Genomics Platform"/>
            <consortium name="The Broad Institute Genome Sequencing Center for Infectious Disease"/>
            <person name="Wu L."/>
            <person name="Ma J."/>
        </authorList>
    </citation>
    <scope>NUCLEOTIDE SEQUENCE [LARGE SCALE GENOMIC DNA]</scope>
    <source>
        <strain evidence="3">CCUG 54329</strain>
    </source>
</reference>
<keyword evidence="3" id="KW-1185">Reference proteome</keyword>
<accession>A0ABW3P354</accession>
<feature type="transmembrane region" description="Helical" evidence="1">
    <location>
        <begin position="181"/>
        <end position="210"/>
    </location>
</feature>
<feature type="transmembrane region" description="Helical" evidence="1">
    <location>
        <begin position="100"/>
        <end position="121"/>
    </location>
</feature>
<evidence type="ECO:0000313" key="3">
    <source>
        <dbReference type="Proteomes" id="UP001597203"/>
    </source>
</evidence>
<gene>
    <name evidence="2" type="ORF">ACFQ24_15010</name>
</gene>
<feature type="transmembrane region" description="Helical" evidence="1">
    <location>
        <begin position="222"/>
        <end position="244"/>
    </location>
</feature>
<protein>
    <recommendedName>
        <fullName evidence="4">AcrB/AcrD/AcrF family protein</fullName>
    </recommendedName>
</protein>
<organism evidence="2 3">
    <name type="scientific">Sphingobium olei</name>
    <dbReference type="NCBI Taxonomy" id="420955"/>
    <lineage>
        <taxon>Bacteria</taxon>
        <taxon>Pseudomonadati</taxon>
        <taxon>Pseudomonadota</taxon>
        <taxon>Alphaproteobacteria</taxon>
        <taxon>Sphingomonadales</taxon>
        <taxon>Sphingomonadaceae</taxon>
        <taxon>Sphingobium</taxon>
    </lineage>
</organism>
<keyword evidence="1" id="KW-0812">Transmembrane</keyword>
<feature type="transmembrane region" description="Helical" evidence="1">
    <location>
        <begin position="429"/>
        <end position="450"/>
    </location>
</feature>
<comment type="caution">
    <text evidence="2">The sequence shown here is derived from an EMBL/GenBank/DDBJ whole genome shotgun (WGS) entry which is preliminary data.</text>
</comment>
<feature type="transmembrane region" description="Helical" evidence="1">
    <location>
        <begin position="285"/>
        <end position="304"/>
    </location>
</feature>
<feature type="transmembrane region" description="Helical" evidence="1">
    <location>
        <begin position="341"/>
        <end position="360"/>
    </location>
</feature>
<feature type="transmembrane region" description="Helical" evidence="1">
    <location>
        <begin position="372"/>
        <end position="393"/>
    </location>
</feature>